<protein>
    <submittedName>
        <fullName evidence="1">Methyltransferase</fullName>
    </submittedName>
</protein>
<evidence type="ECO:0000313" key="1">
    <source>
        <dbReference type="EMBL" id="KAF6806395.1"/>
    </source>
</evidence>
<dbReference type="Proteomes" id="UP000652219">
    <property type="component" value="Unassembled WGS sequence"/>
</dbReference>
<dbReference type="EMBL" id="WIGN01000160">
    <property type="protein sequence ID" value="KAF6806395.1"/>
    <property type="molecule type" value="Genomic_DNA"/>
</dbReference>
<dbReference type="GO" id="GO:0008168">
    <property type="term" value="F:methyltransferase activity"/>
    <property type="evidence" value="ECO:0007669"/>
    <property type="project" value="UniProtKB-KW"/>
</dbReference>
<dbReference type="GO" id="GO:0032259">
    <property type="term" value="P:methylation"/>
    <property type="evidence" value="ECO:0007669"/>
    <property type="project" value="UniProtKB-KW"/>
</dbReference>
<dbReference type="Gene3D" id="3.40.50.150">
    <property type="entry name" value="Vaccinia Virus protein VP39"/>
    <property type="match status" value="1"/>
</dbReference>
<reference evidence="1 2" key="1">
    <citation type="journal article" date="2020" name="Phytopathology">
        <title>Genome Sequence Resources of Colletotrichum truncatum, C. plurivorum, C. musicola, and C. sojae: Four Species Pathogenic to Soybean (Glycine max).</title>
        <authorList>
            <person name="Rogerio F."/>
            <person name="Boufleur T.R."/>
            <person name="Ciampi-Guillardi M."/>
            <person name="Sukno S.A."/>
            <person name="Thon M.R."/>
            <person name="Massola Junior N.S."/>
            <person name="Baroncelli R."/>
        </authorList>
    </citation>
    <scope>NUCLEOTIDE SEQUENCE [LARGE SCALE GENOMIC DNA]</scope>
    <source>
        <strain evidence="1 2">LFN0009</strain>
    </source>
</reference>
<dbReference type="InterPro" id="IPR029063">
    <property type="entry name" value="SAM-dependent_MTases_sf"/>
</dbReference>
<sequence>MSADQQQQDPDYLLRETDREVERLRKQHRWLGACLKEKIVFAPVDLGDASLKVLDVGCILLRDLRKEIAPSAQLVGLDYMASFLHDSPDGNIRYVTGDACEKPAGDLVGAFGLTHVRFVLPGCGSVGADRVVANLAETLAPGGWLQIQEMDLSAGRTSDPSALNDVLDLFEAVFEGGGMGGRFSAKLGESLSKAGLENVTLRSVELRVGRRLAADEGLRRLSVEPFKMTIPTLVGTAKAMGADLPESVFDELEERFEEEMLETGGTFGAFIAYGQRAL</sequence>
<keyword evidence="1" id="KW-0808">Transferase</keyword>
<keyword evidence="2" id="KW-1185">Reference proteome</keyword>
<gene>
    <name evidence="1" type="ORF">CSOJ01_08890</name>
</gene>
<dbReference type="SUPFAM" id="SSF53335">
    <property type="entry name" value="S-adenosyl-L-methionine-dependent methyltransferases"/>
    <property type="match status" value="1"/>
</dbReference>
<keyword evidence="1" id="KW-0489">Methyltransferase</keyword>
<proteinExistence type="predicted"/>
<organism evidence="1 2">
    <name type="scientific">Colletotrichum sojae</name>
    <dbReference type="NCBI Taxonomy" id="2175907"/>
    <lineage>
        <taxon>Eukaryota</taxon>
        <taxon>Fungi</taxon>
        <taxon>Dikarya</taxon>
        <taxon>Ascomycota</taxon>
        <taxon>Pezizomycotina</taxon>
        <taxon>Sordariomycetes</taxon>
        <taxon>Hypocreomycetidae</taxon>
        <taxon>Glomerellales</taxon>
        <taxon>Glomerellaceae</taxon>
        <taxon>Colletotrichum</taxon>
        <taxon>Colletotrichum orchidearum species complex</taxon>
    </lineage>
</organism>
<comment type="caution">
    <text evidence="1">The sequence shown here is derived from an EMBL/GenBank/DDBJ whole genome shotgun (WGS) entry which is preliminary data.</text>
</comment>
<accession>A0A8H6J4G8</accession>
<dbReference type="AlphaFoldDB" id="A0A8H6J4G8"/>
<evidence type="ECO:0000313" key="2">
    <source>
        <dbReference type="Proteomes" id="UP000652219"/>
    </source>
</evidence>
<name>A0A8H6J4G8_9PEZI</name>